<protein>
    <submittedName>
        <fullName evidence="2">Transcriptional regulator</fullName>
    </submittedName>
</protein>
<dbReference type="Pfam" id="PF03704">
    <property type="entry name" value="BTAD"/>
    <property type="match status" value="1"/>
</dbReference>
<dbReference type="InterPro" id="IPR011990">
    <property type="entry name" value="TPR-like_helical_dom_sf"/>
</dbReference>
<dbReference type="PANTHER" id="PTHR35807:SF2">
    <property type="entry name" value="TRANSCRIPTIONAL ACTIVATOR DOMAIN"/>
    <property type="match status" value="1"/>
</dbReference>
<dbReference type="Gene3D" id="1.25.40.10">
    <property type="entry name" value="Tetratricopeptide repeat domain"/>
    <property type="match status" value="1"/>
</dbReference>
<sequence length="1051" mass="115886">MSRALRYAPPIATRELVDRPRLLATLRGRFDRPLTTVVAGAGGGKTTLLMQAYRENQLSPLGEEKWLTCQRDDASLSFLVGGAFEALEVPKPVPEDPRTAAVAVAEAMWRKSPTHVGLVLDDAHEIPSGTPGEEFLVMLIEELPLNGHLVLATRPASTTAPRNSPAWERVVARLRVQGRVEEIDQQSLDFAHTELEEFARLRDLDHEVEVDSLTPWPAVAELRATFGVSSAGVNAVGSYLRAELLSGFSEERRRALAVLAAVGGADQELASQLLESDLDLDDTLDGLPLVVRADDGWRSLHDTWKDTLRNELDAAEVADALRKAGVVLRRRRQYHDAMNLLLGAEAWDEVLALITEVCEVCTPLVPNDVLEVWQERLPRELHQTPEALLLASMIAEPTDPAVAEKLLERALETTPLDPAVRYACLNALVQLAFWRSDRARMKWIVSQLRALAERGHPDARGWVALVSAVLALRVEDVRSELGEPGLRDGTVRNPVQHWLHAHVLLLKLGDPGAARTPARLALKNNVMTMMAVSRSVLAESYRLEGRLDVPAAMLPALLADLKAVKVHTSPELVTQAVVLLDVLGRTDEAEGVLEDFLPAVVRSPVAWGRFAAALATAFHAVSVGDEAQAAAVVRDLTRLPVGRNEGALVQVSASAPVLMYVLVPEVRPEWDGNEHPGWLRPMHALARALVDLREHGDVERLASLDGEARRLMPATLPAPWLVQLAVGRVACGDQVGRALVEELGNRARPTLRALAAGGPLAATADELRRTMPALPAYRLRLRLLGTLELSRDGVVVTHEHLRRRRVRELLGYLALRRRALRHEVAAALWPDLDTRAGAHNLSVTLGYLQKVLEPDRNRDDPAYFVRTPTEELLELVDDAYLEVDTRAFEGCLRDAWRLNEQGALSAALDAFAQATDLWGGDYLGDVPDGDWLDHERRTKRTQFVDAAVRAGELFLTRGDLDRAWSLGERALSFGPECEEAYQLLVAVHLERGDRPTARRYLDWCRQMLFEQGRAEDARTTTLDRKLGALPGPVDVHDLDWSGPFGGSLTAR</sequence>
<dbReference type="PANTHER" id="PTHR35807">
    <property type="entry name" value="TRANSCRIPTIONAL REGULATOR REDD-RELATED"/>
    <property type="match status" value="1"/>
</dbReference>
<accession>A0ABR8NH49</accession>
<dbReference type="InterPro" id="IPR051677">
    <property type="entry name" value="AfsR-DnrI-RedD_regulator"/>
</dbReference>
<keyword evidence="3" id="KW-1185">Reference proteome</keyword>
<evidence type="ECO:0000259" key="1">
    <source>
        <dbReference type="SMART" id="SM01043"/>
    </source>
</evidence>
<dbReference type="SUPFAM" id="SSF48452">
    <property type="entry name" value="TPR-like"/>
    <property type="match status" value="1"/>
</dbReference>
<dbReference type="Proteomes" id="UP000618818">
    <property type="component" value="Unassembled WGS sequence"/>
</dbReference>
<proteinExistence type="predicted"/>
<comment type="caution">
    <text evidence="2">The sequence shown here is derived from an EMBL/GenBank/DDBJ whole genome shotgun (WGS) entry which is preliminary data.</text>
</comment>
<dbReference type="InterPro" id="IPR005158">
    <property type="entry name" value="BTAD"/>
</dbReference>
<evidence type="ECO:0000313" key="2">
    <source>
        <dbReference type="EMBL" id="MBD3927459.1"/>
    </source>
</evidence>
<organism evidence="2 3">
    <name type="scientific">Nocardioides cavernae</name>
    <dbReference type="NCBI Taxonomy" id="1921566"/>
    <lineage>
        <taxon>Bacteria</taxon>
        <taxon>Bacillati</taxon>
        <taxon>Actinomycetota</taxon>
        <taxon>Actinomycetes</taxon>
        <taxon>Propionibacteriales</taxon>
        <taxon>Nocardioidaceae</taxon>
        <taxon>Nocardioides</taxon>
    </lineage>
</organism>
<feature type="domain" description="Bacterial transcriptional activator" evidence="1">
    <location>
        <begin position="883"/>
        <end position="1027"/>
    </location>
</feature>
<dbReference type="SMART" id="SM01043">
    <property type="entry name" value="BTAD"/>
    <property type="match status" value="1"/>
</dbReference>
<reference evidence="2 3" key="1">
    <citation type="submission" date="2020-09" db="EMBL/GenBank/DDBJ databases">
        <title>novel species in genus Nocardioides.</title>
        <authorList>
            <person name="Zhang G."/>
        </authorList>
    </citation>
    <scope>NUCLEOTIDE SEQUENCE [LARGE SCALE GENOMIC DNA]</scope>
    <source>
        <strain evidence="2 3">KCTC 39551</strain>
    </source>
</reference>
<evidence type="ECO:0000313" key="3">
    <source>
        <dbReference type="Proteomes" id="UP000618818"/>
    </source>
</evidence>
<dbReference type="InterPro" id="IPR036388">
    <property type="entry name" value="WH-like_DNA-bd_sf"/>
</dbReference>
<dbReference type="RefSeq" id="WP_191197325.1">
    <property type="nucleotide sequence ID" value="NZ_JACXYZ010000006.1"/>
</dbReference>
<dbReference type="Gene3D" id="1.10.10.10">
    <property type="entry name" value="Winged helix-like DNA-binding domain superfamily/Winged helix DNA-binding domain"/>
    <property type="match status" value="1"/>
</dbReference>
<gene>
    <name evidence="2" type="ORF">IEZ26_22745</name>
</gene>
<dbReference type="EMBL" id="JACXYZ010000006">
    <property type="protein sequence ID" value="MBD3927459.1"/>
    <property type="molecule type" value="Genomic_DNA"/>
</dbReference>
<name>A0ABR8NH49_9ACTN</name>
<dbReference type="Gene3D" id="3.40.50.300">
    <property type="entry name" value="P-loop containing nucleotide triphosphate hydrolases"/>
    <property type="match status" value="1"/>
</dbReference>
<dbReference type="InterPro" id="IPR027417">
    <property type="entry name" value="P-loop_NTPase"/>
</dbReference>